<keyword evidence="1" id="KW-0175">Coiled coil</keyword>
<gene>
    <name evidence="2" type="ORF">B0T14DRAFT_508751</name>
</gene>
<name>A0AA39X248_9PEZI</name>
<sequence>MEQRSALWNPHVALGLRAAGVNANEILCVGTTSTSGLEPCHCTRVVSPSDTDVANRLLAEMASHMPDQIDHDALLRLAEACLCPTNPNPHRGSQEAAVIYRWTEMLSAEACVLRAPVVPVSPKSRGEKKTSNPRIATDLTIHIEPLEPVIRFPTPTPMSPADFNNLGRKSRTVKTITIPHRDGPIDTTAVITRTHQSETELPPTPPDSATLASHSYPVNNVANHNASELHRLPTSIPSPASCEASTSTKHLNASAPCPLQPLHLASPKFQGRLYPDSPRQQHNGEVAMAQLLAESLAHMRQLLKEMGALRNEVGECREEVQRLRGELAAVEGLSGGHKEN</sequence>
<feature type="coiled-coil region" evidence="1">
    <location>
        <begin position="292"/>
        <end position="326"/>
    </location>
</feature>
<dbReference type="Proteomes" id="UP001175000">
    <property type="component" value="Unassembled WGS sequence"/>
</dbReference>
<accession>A0AA39X248</accession>
<dbReference type="EMBL" id="JAULSU010000002">
    <property type="protein sequence ID" value="KAK0625903.1"/>
    <property type="molecule type" value="Genomic_DNA"/>
</dbReference>
<evidence type="ECO:0000313" key="3">
    <source>
        <dbReference type="Proteomes" id="UP001175000"/>
    </source>
</evidence>
<dbReference type="AlphaFoldDB" id="A0AA39X248"/>
<evidence type="ECO:0000256" key="1">
    <source>
        <dbReference type="SAM" id="Coils"/>
    </source>
</evidence>
<organism evidence="2 3">
    <name type="scientific">Immersiella caudata</name>
    <dbReference type="NCBI Taxonomy" id="314043"/>
    <lineage>
        <taxon>Eukaryota</taxon>
        <taxon>Fungi</taxon>
        <taxon>Dikarya</taxon>
        <taxon>Ascomycota</taxon>
        <taxon>Pezizomycotina</taxon>
        <taxon>Sordariomycetes</taxon>
        <taxon>Sordariomycetidae</taxon>
        <taxon>Sordariales</taxon>
        <taxon>Lasiosphaeriaceae</taxon>
        <taxon>Immersiella</taxon>
    </lineage>
</organism>
<protein>
    <submittedName>
        <fullName evidence="2">Uncharacterized protein</fullName>
    </submittedName>
</protein>
<comment type="caution">
    <text evidence="2">The sequence shown here is derived from an EMBL/GenBank/DDBJ whole genome shotgun (WGS) entry which is preliminary data.</text>
</comment>
<reference evidence="2" key="1">
    <citation type="submission" date="2023-06" db="EMBL/GenBank/DDBJ databases">
        <title>Genome-scale phylogeny and comparative genomics of the fungal order Sordariales.</title>
        <authorList>
            <consortium name="Lawrence Berkeley National Laboratory"/>
            <person name="Hensen N."/>
            <person name="Bonometti L."/>
            <person name="Westerberg I."/>
            <person name="Brannstrom I.O."/>
            <person name="Guillou S."/>
            <person name="Cros-Aarteil S."/>
            <person name="Calhoun S."/>
            <person name="Haridas S."/>
            <person name="Kuo A."/>
            <person name="Mondo S."/>
            <person name="Pangilinan J."/>
            <person name="Riley R."/>
            <person name="Labutti K."/>
            <person name="Andreopoulos B."/>
            <person name="Lipzen A."/>
            <person name="Chen C."/>
            <person name="Yanf M."/>
            <person name="Daum C."/>
            <person name="Ng V."/>
            <person name="Clum A."/>
            <person name="Steindorff A."/>
            <person name="Ohm R."/>
            <person name="Martin F."/>
            <person name="Silar P."/>
            <person name="Natvig D."/>
            <person name="Lalanne C."/>
            <person name="Gautier V."/>
            <person name="Ament-Velasquez S.L."/>
            <person name="Kruys A."/>
            <person name="Hutchinson M.I."/>
            <person name="Powell A.J."/>
            <person name="Barry K."/>
            <person name="Miller A.N."/>
            <person name="Grigoriev I.V."/>
            <person name="Debuchy R."/>
            <person name="Gladieux P."/>
            <person name="Thoren M.H."/>
            <person name="Johannesson H."/>
        </authorList>
    </citation>
    <scope>NUCLEOTIDE SEQUENCE</scope>
    <source>
        <strain evidence="2">CBS 606.72</strain>
    </source>
</reference>
<proteinExistence type="predicted"/>
<keyword evidence="3" id="KW-1185">Reference proteome</keyword>
<evidence type="ECO:0000313" key="2">
    <source>
        <dbReference type="EMBL" id="KAK0625903.1"/>
    </source>
</evidence>